<dbReference type="NCBIfam" id="TIGR03519">
    <property type="entry name" value="T9SS_PorP_fam"/>
    <property type="match status" value="1"/>
</dbReference>
<protein>
    <recommendedName>
        <fullName evidence="3">Bacteroidetes-specific membrane protein</fullName>
    </recommendedName>
</protein>
<reference evidence="1 2" key="1">
    <citation type="submission" date="2012-12" db="EMBL/GenBank/DDBJ databases">
        <title>Genome assembly of Fulvivirga imtechensis AK7.</title>
        <authorList>
            <person name="Nupur N."/>
            <person name="Khatri I."/>
            <person name="Kumar R."/>
            <person name="Subramanian S."/>
            <person name="Pinnaka A."/>
        </authorList>
    </citation>
    <scope>NUCLEOTIDE SEQUENCE [LARGE SCALE GENOMIC DNA]</scope>
    <source>
        <strain evidence="1 2">AK7</strain>
    </source>
</reference>
<dbReference type="STRING" id="1237149.C900_01391"/>
<name>L8JXL3_9BACT</name>
<organism evidence="1 2">
    <name type="scientific">Fulvivirga imtechensis AK7</name>
    <dbReference type="NCBI Taxonomy" id="1237149"/>
    <lineage>
        <taxon>Bacteria</taxon>
        <taxon>Pseudomonadati</taxon>
        <taxon>Bacteroidota</taxon>
        <taxon>Cytophagia</taxon>
        <taxon>Cytophagales</taxon>
        <taxon>Fulvivirgaceae</taxon>
        <taxon>Fulvivirga</taxon>
    </lineage>
</organism>
<proteinExistence type="predicted"/>
<keyword evidence="2" id="KW-1185">Reference proteome</keyword>
<evidence type="ECO:0008006" key="3">
    <source>
        <dbReference type="Google" id="ProtNLM"/>
    </source>
</evidence>
<dbReference type="Pfam" id="PF11751">
    <property type="entry name" value="PorP_SprF"/>
    <property type="match status" value="1"/>
</dbReference>
<accession>L8JXL3</accession>
<sequence>MASFSQSRPLIGQYFQNLPAFAPALTGANDFLDLRLSMRQQWAGFDGGPQTYYLSGYGILKGNTADQYRYRSLRLGAPQSNDIKMQLRHGVGGYILSDQVGPFKQLDVKLNYAVHVPVFHRTFLSFGVSAGLANDKVDISDVSVKNPIDNTYQSYLQDGTSNTYFNLSGGLALNSDRYYISYSLAPLINTFAGGNEGTSIEDESVRHQILLGGRLTISQDVELLPNAFLRIDNTMDPLFDAGLRARYQQKYWVGISYRNSETLIGMLGLVVNDLWKISYSYEYGMGDFNTYNNGTHEIVLGVQLFNYNRYTSMW</sequence>
<dbReference type="Proteomes" id="UP000011135">
    <property type="component" value="Unassembled WGS sequence"/>
</dbReference>
<comment type="caution">
    <text evidence="1">The sequence shown here is derived from an EMBL/GenBank/DDBJ whole genome shotgun (WGS) entry which is preliminary data.</text>
</comment>
<dbReference type="InterPro" id="IPR019861">
    <property type="entry name" value="PorP/SprF_Bacteroidetes"/>
</dbReference>
<evidence type="ECO:0000313" key="1">
    <source>
        <dbReference type="EMBL" id="ELR73781.1"/>
    </source>
</evidence>
<dbReference type="AlphaFoldDB" id="L8JXL3"/>
<gene>
    <name evidence="1" type="ORF">C900_01391</name>
</gene>
<dbReference type="eggNOG" id="COG0226">
    <property type="taxonomic scope" value="Bacteria"/>
</dbReference>
<evidence type="ECO:0000313" key="2">
    <source>
        <dbReference type="Proteomes" id="UP000011135"/>
    </source>
</evidence>
<dbReference type="EMBL" id="AMZN01000002">
    <property type="protein sequence ID" value="ELR73781.1"/>
    <property type="molecule type" value="Genomic_DNA"/>
</dbReference>